<reference evidence="8 9" key="1">
    <citation type="submission" date="2017-12" db="EMBL/GenBank/DDBJ databases">
        <title>Phylogenetic diversity of female urinary microbiome.</title>
        <authorList>
            <person name="Thomas-White K."/>
            <person name="Wolfe A.J."/>
        </authorList>
    </citation>
    <scope>NUCLEOTIDE SEQUENCE [LARGE SCALE GENOMIC DNA]</scope>
    <source>
        <strain evidence="8 9">UMB0402</strain>
    </source>
</reference>
<evidence type="ECO:0000256" key="2">
    <source>
        <dbReference type="ARBA" id="ARBA00022448"/>
    </source>
</evidence>
<dbReference type="GeneID" id="35866425"/>
<comment type="subcellular location">
    <subcellularLocation>
        <location evidence="1">Cytoplasm</location>
    </subcellularLocation>
</comment>
<dbReference type="EMBL" id="PKKO01000006">
    <property type="protein sequence ID" value="PKY71504.1"/>
    <property type="molecule type" value="Genomic_DNA"/>
</dbReference>
<keyword evidence="3" id="KW-0762">Sugar transport</keyword>
<evidence type="ECO:0000256" key="5">
    <source>
        <dbReference type="ARBA" id="ARBA00022683"/>
    </source>
</evidence>
<dbReference type="Proteomes" id="UP000235122">
    <property type="component" value="Unassembled WGS sequence"/>
</dbReference>
<gene>
    <name evidence="8" type="ORF">CYJ19_09790</name>
</gene>
<dbReference type="Pfam" id="PF00358">
    <property type="entry name" value="PTS_EIIA_1"/>
    <property type="match status" value="1"/>
</dbReference>
<dbReference type="InterPro" id="IPR011055">
    <property type="entry name" value="Dup_hybrid_motif"/>
</dbReference>
<evidence type="ECO:0000313" key="8">
    <source>
        <dbReference type="EMBL" id="PKY71504.1"/>
    </source>
</evidence>
<evidence type="ECO:0000256" key="1">
    <source>
        <dbReference type="ARBA" id="ARBA00004496"/>
    </source>
</evidence>
<dbReference type="SUPFAM" id="SSF51261">
    <property type="entry name" value="Duplicated hybrid motif"/>
    <property type="match status" value="1"/>
</dbReference>
<dbReference type="GO" id="GO:0009401">
    <property type="term" value="P:phosphoenolpyruvate-dependent sugar phosphotransferase system"/>
    <property type="evidence" value="ECO:0007669"/>
    <property type="project" value="UniProtKB-KW"/>
</dbReference>
<sequence>MRQLLCAPFEGRVVAQPDIPDPVFSRGLVGPALAILPRSQSRPIDVVSPVSGTLARVMPHAFVVQVTSKVGLLVHLGIDTVGAPPGTFSAILSQGEQVESGQPVCTMIPAQLDKVGSSAVCPVVALEAEFEDLATGNVCSGQRLAILSY</sequence>
<evidence type="ECO:0000313" key="9">
    <source>
        <dbReference type="Proteomes" id="UP000235122"/>
    </source>
</evidence>
<keyword evidence="2" id="KW-0813">Transport</keyword>
<dbReference type="PANTHER" id="PTHR45008">
    <property type="entry name" value="PTS SYSTEM GLUCOSE-SPECIFIC EIIA COMPONENT"/>
    <property type="match status" value="1"/>
</dbReference>
<evidence type="ECO:0000259" key="7">
    <source>
        <dbReference type="PROSITE" id="PS51093"/>
    </source>
</evidence>
<evidence type="ECO:0000256" key="3">
    <source>
        <dbReference type="ARBA" id="ARBA00022597"/>
    </source>
</evidence>
<proteinExistence type="predicted"/>
<evidence type="ECO:0000256" key="6">
    <source>
        <dbReference type="ARBA" id="ARBA00022777"/>
    </source>
</evidence>
<dbReference type="InterPro" id="IPR050890">
    <property type="entry name" value="PTS_EIIA_component"/>
</dbReference>
<keyword evidence="6" id="KW-0418">Kinase</keyword>
<dbReference type="AlphaFoldDB" id="A0A2I1IK59"/>
<dbReference type="GO" id="GO:0005737">
    <property type="term" value="C:cytoplasm"/>
    <property type="evidence" value="ECO:0007669"/>
    <property type="project" value="UniProtKB-SubCell"/>
</dbReference>
<evidence type="ECO:0000256" key="4">
    <source>
        <dbReference type="ARBA" id="ARBA00022679"/>
    </source>
</evidence>
<comment type="caution">
    <text evidence="8">The sequence shown here is derived from an EMBL/GenBank/DDBJ whole genome shotgun (WGS) entry which is preliminary data.</text>
</comment>
<accession>A0A2I1IK59</accession>
<organism evidence="8 9">
    <name type="scientific">Winkia neuii</name>
    <dbReference type="NCBI Taxonomy" id="33007"/>
    <lineage>
        <taxon>Bacteria</taxon>
        <taxon>Bacillati</taxon>
        <taxon>Actinomycetota</taxon>
        <taxon>Actinomycetes</taxon>
        <taxon>Actinomycetales</taxon>
        <taxon>Actinomycetaceae</taxon>
        <taxon>Winkia</taxon>
    </lineage>
</organism>
<protein>
    <recommendedName>
        <fullName evidence="7">PTS EIIA type-1 domain-containing protein</fullName>
    </recommendedName>
</protein>
<keyword evidence="4" id="KW-0808">Transferase</keyword>
<dbReference type="InterPro" id="IPR001127">
    <property type="entry name" value="PTS_EIIA_1_perm"/>
</dbReference>
<feature type="domain" description="PTS EIIA type-1" evidence="7">
    <location>
        <begin position="21"/>
        <end position="127"/>
    </location>
</feature>
<dbReference type="PANTHER" id="PTHR45008:SF1">
    <property type="entry name" value="PTS SYSTEM GLUCOSE-SPECIFIC EIIA COMPONENT"/>
    <property type="match status" value="1"/>
</dbReference>
<name>A0A2I1IK59_9ACTO</name>
<dbReference type="PROSITE" id="PS51093">
    <property type="entry name" value="PTS_EIIA_TYPE_1"/>
    <property type="match status" value="1"/>
</dbReference>
<dbReference type="Gene3D" id="2.70.70.10">
    <property type="entry name" value="Glucose Permease (Domain IIA)"/>
    <property type="match status" value="1"/>
</dbReference>
<keyword evidence="5" id="KW-0598">Phosphotransferase system</keyword>
<dbReference type="GO" id="GO:0016301">
    <property type="term" value="F:kinase activity"/>
    <property type="evidence" value="ECO:0007669"/>
    <property type="project" value="UniProtKB-KW"/>
</dbReference>
<keyword evidence="9" id="KW-1185">Reference proteome</keyword>
<dbReference type="RefSeq" id="WP_024332270.1">
    <property type="nucleotide sequence ID" value="NZ_JASOXK010000004.1"/>
</dbReference>